<dbReference type="InterPro" id="IPR014710">
    <property type="entry name" value="RmlC-like_jellyroll"/>
</dbReference>
<dbReference type="InterPro" id="IPR018060">
    <property type="entry name" value="HTH_AraC"/>
</dbReference>
<dbReference type="PANTHER" id="PTHR43280">
    <property type="entry name" value="ARAC-FAMILY TRANSCRIPTIONAL REGULATOR"/>
    <property type="match status" value="1"/>
</dbReference>
<evidence type="ECO:0000313" key="6">
    <source>
        <dbReference type="Proteomes" id="UP000664795"/>
    </source>
</evidence>
<dbReference type="PROSITE" id="PS01124">
    <property type="entry name" value="HTH_ARAC_FAMILY_2"/>
    <property type="match status" value="1"/>
</dbReference>
<dbReference type="EMBL" id="JAFMYU010000007">
    <property type="protein sequence ID" value="MBO0931626.1"/>
    <property type="molecule type" value="Genomic_DNA"/>
</dbReference>
<comment type="caution">
    <text evidence="5">The sequence shown here is derived from an EMBL/GenBank/DDBJ whole genome shotgun (WGS) entry which is preliminary data.</text>
</comment>
<evidence type="ECO:0000259" key="4">
    <source>
        <dbReference type="PROSITE" id="PS01124"/>
    </source>
</evidence>
<dbReference type="Pfam" id="PF12833">
    <property type="entry name" value="HTH_18"/>
    <property type="match status" value="1"/>
</dbReference>
<dbReference type="RefSeq" id="WP_207335586.1">
    <property type="nucleotide sequence ID" value="NZ_JAFMYU010000007.1"/>
</dbReference>
<keyword evidence="2" id="KW-0238">DNA-binding</keyword>
<evidence type="ECO:0000256" key="3">
    <source>
        <dbReference type="ARBA" id="ARBA00023163"/>
    </source>
</evidence>
<keyword evidence="1" id="KW-0805">Transcription regulation</keyword>
<evidence type="ECO:0000256" key="1">
    <source>
        <dbReference type="ARBA" id="ARBA00023015"/>
    </source>
</evidence>
<dbReference type="AlphaFoldDB" id="A0A939G7T2"/>
<organism evidence="5 6">
    <name type="scientific">Fibrella aquatilis</name>
    <dbReference type="NCBI Taxonomy" id="2817059"/>
    <lineage>
        <taxon>Bacteria</taxon>
        <taxon>Pseudomonadati</taxon>
        <taxon>Bacteroidota</taxon>
        <taxon>Cytophagia</taxon>
        <taxon>Cytophagales</taxon>
        <taxon>Spirosomataceae</taxon>
        <taxon>Fibrella</taxon>
    </lineage>
</organism>
<dbReference type="Proteomes" id="UP000664795">
    <property type="component" value="Unassembled WGS sequence"/>
</dbReference>
<proteinExistence type="predicted"/>
<dbReference type="InterPro" id="IPR003313">
    <property type="entry name" value="AraC-bd"/>
</dbReference>
<evidence type="ECO:0000313" key="5">
    <source>
        <dbReference type="EMBL" id="MBO0931626.1"/>
    </source>
</evidence>
<dbReference type="InterPro" id="IPR009057">
    <property type="entry name" value="Homeodomain-like_sf"/>
</dbReference>
<name>A0A939G7T2_9BACT</name>
<feature type="domain" description="HTH araC/xylS-type" evidence="4">
    <location>
        <begin position="180"/>
        <end position="278"/>
    </location>
</feature>
<dbReference type="Gene3D" id="2.60.120.10">
    <property type="entry name" value="Jelly Rolls"/>
    <property type="match status" value="1"/>
</dbReference>
<dbReference type="Gene3D" id="1.10.10.60">
    <property type="entry name" value="Homeodomain-like"/>
    <property type="match status" value="2"/>
</dbReference>
<dbReference type="SUPFAM" id="SSF46689">
    <property type="entry name" value="Homeodomain-like"/>
    <property type="match status" value="2"/>
</dbReference>
<dbReference type="SUPFAM" id="SSF51182">
    <property type="entry name" value="RmlC-like cupins"/>
    <property type="match status" value="1"/>
</dbReference>
<dbReference type="PANTHER" id="PTHR43280:SF27">
    <property type="entry name" value="TRANSCRIPTIONAL REGULATOR MTLR"/>
    <property type="match status" value="1"/>
</dbReference>
<dbReference type="InterPro" id="IPR011051">
    <property type="entry name" value="RmlC_Cupin_sf"/>
</dbReference>
<dbReference type="SMART" id="SM00342">
    <property type="entry name" value="HTH_ARAC"/>
    <property type="match status" value="1"/>
</dbReference>
<dbReference type="Pfam" id="PF02311">
    <property type="entry name" value="AraC_binding"/>
    <property type="match status" value="1"/>
</dbReference>
<sequence length="284" mass="32337">MKPERELGISNQPHASFKAFRLHQPAFRSHWHYHPELELVFFSKGKGIRFIGDDISMYQEGELFLIGENLPHTFVTYEDESASFVEALCIQFPAQLFDSFTECRPLTALFQEANRGLAFAQPADELIACLKRAVFSTGVNALMALMTVLAELTNATERVPILTEVYQRHAALSDAPTRIRTAIDFINANYQRPILVPEIAQACHFSPNAFCRWFKQQMGLTFVDYLNKVRLTHVCQLLVSTDFPVGQIALRTGFDNISTLNRLFQQKLHTSPSRYRNKVMSGKC</sequence>
<gene>
    <name evidence="5" type="ORF">J2I48_11505</name>
</gene>
<accession>A0A939G7T2</accession>
<protein>
    <submittedName>
        <fullName evidence="5">Helix-turn-helix domain-containing protein</fullName>
    </submittedName>
</protein>
<dbReference type="GO" id="GO:0003700">
    <property type="term" value="F:DNA-binding transcription factor activity"/>
    <property type="evidence" value="ECO:0007669"/>
    <property type="project" value="InterPro"/>
</dbReference>
<evidence type="ECO:0000256" key="2">
    <source>
        <dbReference type="ARBA" id="ARBA00023125"/>
    </source>
</evidence>
<reference evidence="5 6" key="1">
    <citation type="submission" date="2021-03" db="EMBL/GenBank/DDBJ databases">
        <title>Fibrella sp. HMF5036 genome sequencing and assembly.</title>
        <authorList>
            <person name="Kang H."/>
            <person name="Kim H."/>
            <person name="Bae S."/>
            <person name="Joh K."/>
        </authorList>
    </citation>
    <scope>NUCLEOTIDE SEQUENCE [LARGE SCALE GENOMIC DNA]</scope>
    <source>
        <strain evidence="5 6">HMF5036</strain>
    </source>
</reference>
<keyword evidence="3" id="KW-0804">Transcription</keyword>
<dbReference type="GO" id="GO:0043565">
    <property type="term" value="F:sequence-specific DNA binding"/>
    <property type="evidence" value="ECO:0007669"/>
    <property type="project" value="InterPro"/>
</dbReference>
<keyword evidence="6" id="KW-1185">Reference proteome</keyword>